<dbReference type="AlphaFoldDB" id="A0A814V8P6"/>
<dbReference type="EMBL" id="CAJNOV010004718">
    <property type="protein sequence ID" value="CAF1184867.1"/>
    <property type="molecule type" value="Genomic_DNA"/>
</dbReference>
<evidence type="ECO:0000313" key="7">
    <source>
        <dbReference type="Proteomes" id="UP000663855"/>
    </source>
</evidence>
<reference evidence="3" key="1">
    <citation type="submission" date="2021-02" db="EMBL/GenBank/DDBJ databases">
        <authorList>
            <person name="Nowell W R."/>
        </authorList>
    </citation>
    <scope>NUCLEOTIDE SEQUENCE</scope>
</reference>
<evidence type="ECO:0000256" key="1">
    <source>
        <dbReference type="SAM" id="MobiDB-lite"/>
    </source>
</evidence>
<dbReference type="EMBL" id="CAJOBJ010004726">
    <property type="protein sequence ID" value="CAF4009338.1"/>
    <property type="molecule type" value="Genomic_DNA"/>
</dbReference>
<keyword evidence="2" id="KW-0812">Transmembrane</keyword>
<dbReference type="Proteomes" id="UP000663834">
    <property type="component" value="Unassembled WGS sequence"/>
</dbReference>
<dbReference type="Proteomes" id="UP000681720">
    <property type="component" value="Unassembled WGS sequence"/>
</dbReference>
<evidence type="ECO:0000313" key="5">
    <source>
        <dbReference type="EMBL" id="CAF4009338.1"/>
    </source>
</evidence>
<evidence type="ECO:0000256" key="2">
    <source>
        <dbReference type="SAM" id="Phobius"/>
    </source>
</evidence>
<dbReference type="EMBL" id="CAJOBH010006272">
    <property type="protein sequence ID" value="CAF4050616.1"/>
    <property type="molecule type" value="Genomic_DNA"/>
</dbReference>
<keyword evidence="2" id="KW-0472">Membrane</keyword>
<dbReference type="Proteomes" id="UP000681967">
    <property type="component" value="Unassembled WGS sequence"/>
</dbReference>
<evidence type="ECO:0000313" key="4">
    <source>
        <dbReference type="EMBL" id="CAF1685742.1"/>
    </source>
</evidence>
<name>A0A814V8P6_9BILA</name>
<dbReference type="OrthoDB" id="10189815at2759"/>
<organism evidence="3 7">
    <name type="scientific">Rotaria magnacalcarata</name>
    <dbReference type="NCBI Taxonomy" id="392030"/>
    <lineage>
        <taxon>Eukaryota</taxon>
        <taxon>Metazoa</taxon>
        <taxon>Spiralia</taxon>
        <taxon>Gnathifera</taxon>
        <taxon>Rotifera</taxon>
        <taxon>Eurotatoria</taxon>
        <taxon>Bdelloidea</taxon>
        <taxon>Philodinida</taxon>
        <taxon>Philodinidae</taxon>
        <taxon>Rotaria</taxon>
    </lineage>
</organism>
<evidence type="ECO:0000313" key="6">
    <source>
        <dbReference type="EMBL" id="CAF4050616.1"/>
    </source>
</evidence>
<proteinExistence type="predicted"/>
<feature type="region of interest" description="Disordered" evidence="1">
    <location>
        <begin position="432"/>
        <end position="454"/>
    </location>
</feature>
<dbReference type="Proteomes" id="UP000663855">
    <property type="component" value="Unassembled WGS sequence"/>
</dbReference>
<dbReference type="EMBL" id="CAJNOW010021881">
    <property type="protein sequence ID" value="CAF1685742.1"/>
    <property type="molecule type" value="Genomic_DNA"/>
</dbReference>
<keyword evidence="2" id="KW-1133">Transmembrane helix</keyword>
<comment type="caution">
    <text evidence="3">The sequence shown here is derived from an EMBL/GenBank/DDBJ whole genome shotgun (WGS) entry which is preliminary data.</text>
</comment>
<evidence type="ECO:0000313" key="3">
    <source>
        <dbReference type="EMBL" id="CAF1184867.1"/>
    </source>
</evidence>
<sequence>MKKNNKTKSPCPTSVKHLLDDPLSHLTGSVNSTSSQYLFHAKCDDDNIRIKLGEQSFSSEADEMHTLYMKFDTQPIICRLVVNQSSFIQKHKCIVKAEYAIESICFYYPRSEILSKQIDWNHIRSFFLNSSHLPMDWQLKNGYYYNSQLEKISTNVSTSTNLSSESPLSAPTSVSDMTSYSTIETTLLSSILITTADIGTTMRATYLNTNETTMTSTKQLTNSIEIDDLTTLITISTARPIASSIEFDTTVLLTANNTSSRITSTIRDILTSSDIVSTPMYSSEVLVSTTTEISNITFNIKSTTHKMINTTSKKSTINTKTSKKISKTSAASTTSIVPSGKLPSNKKSSSHIQYVIIILSIIGVMTLIACLGFFYLHHQNNGTESFLDRNDSDESFSSVLTKSDLNPSSAYDEEKTLTNIVSQVPLPLKQEGQSKLFNKKSPGRIFSQIDPDSL</sequence>
<accession>A0A814V8P6</accession>
<feature type="transmembrane region" description="Helical" evidence="2">
    <location>
        <begin position="354"/>
        <end position="376"/>
    </location>
</feature>
<protein>
    <submittedName>
        <fullName evidence="3">Uncharacterized protein</fullName>
    </submittedName>
</protein>
<gene>
    <name evidence="6" type="ORF">BYL167_LOCUS16413</name>
    <name evidence="3" type="ORF">CJN711_LOCUS11200</name>
    <name evidence="5" type="ORF">GIL414_LOCUS12216</name>
    <name evidence="4" type="ORF">KQP761_LOCUS38461</name>
</gene>